<dbReference type="PANTHER" id="PTHR30178:SF3">
    <property type="entry name" value="SUCCINATE-ACETATE_PROTON SYMPORTER SATP"/>
    <property type="match status" value="1"/>
</dbReference>
<dbReference type="GO" id="GO:0015360">
    <property type="term" value="F:acetate:proton symporter activity"/>
    <property type="evidence" value="ECO:0007669"/>
    <property type="project" value="TreeGrafter"/>
</dbReference>
<gene>
    <name evidence="6" type="ORF">E3O10_03730</name>
</gene>
<reference evidence="6 7" key="1">
    <citation type="submission" date="2019-03" db="EMBL/GenBank/DDBJ databases">
        <title>Genomics of glacier-inhabiting Cryobacterium strains.</title>
        <authorList>
            <person name="Liu Q."/>
            <person name="Xin Y.-H."/>
        </authorList>
    </citation>
    <scope>NUCLEOTIDE SEQUENCE [LARGE SCALE GENOMIC DNA]</scope>
    <source>
        <strain evidence="6 7">Hh15</strain>
    </source>
</reference>
<dbReference type="OrthoDB" id="9787939at2"/>
<comment type="caution">
    <text evidence="6">The sequence shown here is derived from an EMBL/GenBank/DDBJ whole genome shotgun (WGS) entry which is preliminary data.</text>
</comment>
<dbReference type="STRING" id="1424661.SAMN05216281_10664"/>
<protein>
    <submittedName>
        <fullName evidence="6">Uncharacterized protein</fullName>
    </submittedName>
</protein>
<evidence type="ECO:0000256" key="3">
    <source>
        <dbReference type="ARBA" id="ARBA00022692"/>
    </source>
</evidence>
<proteinExistence type="inferred from homology"/>
<comment type="similarity">
    <text evidence="2">Belongs to the acetate uptake transporter (AceTr) (TC 2.A.96) family.</text>
</comment>
<keyword evidence="3" id="KW-0812">Transmembrane</keyword>
<dbReference type="EMBL" id="SOFF01000012">
    <property type="protein sequence ID" value="TFB93389.1"/>
    <property type="molecule type" value="Genomic_DNA"/>
</dbReference>
<name>A0A1H8FKE9_9MICO</name>
<keyword evidence="4" id="KW-1133">Transmembrane helix</keyword>
<organism evidence="6 7">
    <name type="scientific">Cryobacterium luteum</name>
    <dbReference type="NCBI Taxonomy" id="1424661"/>
    <lineage>
        <taxon>Bacteria</taxon>
        <taxon>Bacillati</taxon>
        <taxon>Actinomycetota</taxon>
        <taxon>Actinomycetes</taxon>
        <taxon>Micrococcales</taxon>
        <taxon>Microbacteriaceae</taxon>
        <taxon>Cryobacterium</taxon>
    </lineage>
</organism>
<dbReference type="GO" id="GO:0071422">
    <property type="term" value="P:succinate transmembrane transport"/>
    <property type="evidence" value="ECO:0007669"/>
    <property type="project" value="TreeGrafter"/>
</dbReference>
<evidence type="ECO:0000256" key="2">
    <source>
        <dbReference type="ARBA" id="ARBA00005587"/>
    </source>
</evidence>
<evidence type="ECO:0000256" key="4">
    <source>
        <dbReference type="ARBA" id="ARBA00022989"/>
    </source>
</evidence>
<evidence type="ECO:0000256" key="1">
    <source>
        <dbReference type="ARBA" id="ARBA00004141"/>
    </source>
</evidence>
<accession>A0A1H8FKE9</accession>
<dbReference type="GO" id="GO:0005886">
    <property type="term" value="C:plasma membrane"/>
    <property type="evidence" value="ECO:0007669"/>
    <property type="project" value="TreeGrafter"/>
</dbReference>
<evidence type="ECO:0000256" key="5">
    <source>
        <dbReference type="ARBA" id="ARBA00023136"/>
    </source>
</evidence>
<sequence>MSIVSESRPQLLNAPIVELQTVHRPSISDPGSLGLGAFALTTFMLSLANTGLVPAAGAAVLGVALFYGGIAQLAAGMWEFATGNTFAATAFTSYGAFWLSFWWLETNPDVAEHAGASGVGVYLLVWAIFTAYMTIAAVKTNRVILTVFILLTVTFIALAMGKFTGFSALSQTGGWLGLATALTAWYGSAAVVVNATWGRTVFPIGAAKR</sequence>
<dbReference type="NCBIfam" id="NF038013">
    <property type="entry name" value="AceTr_1"/>
    <property type="match status" value="1"/>
</dbReference>
<dbReference type="Proteomes" id="UP000297654">
    <property type="component" value="Unassembled WGS sequence"/>
</dbReference>
<dbReference type="InterPro" id="IPR047623">
    <property type="entry name" value="SatP"/>
</dbReference>
<dbReference type="AlphaFoldDB" id="A0A1H8FKE9"/>
<evidence type="ECO:0000313" key="6">
    <source>
        <dbReference type="EMBL" id="TFB93389.1"/>
    </source>
</evidence>
<dbReference type="Pfam" id="PF01184">
    <property type="entry name" value="Gpr1_Fun34_YaaH"/>
    <property type="match status" value="1"/>
</dbReference>
<comment type="subcellular location">
    <subcellularLocation>
        <location evidence="1">Membrane</location>
        <topology evidence="1">Multi-pass membrane protein</topology>
    </subcellularLocation>
</comment>
<keyword evidence="5" id="KW-0472">Membrane</keyword>
<dbReference type="InterPro" id="IPR000791">
    <property type="entry name" value="Gpr1/Fun34/SatP-like"/>
</dbReference>
<evidence type="ECO:0000313" key="7">
    <source>
        <dbReference type="Proteomes" id="UP000297654"/>
    </source>
</evidence>
<dbReference type="PANTHER" id="PTHR30178">
    <property type="entry name" value="INNER MEMBRANE PROTEIN YAAH"/>
    <property type="match status" value="1"/>
</dbReference>
<keyword evidence="7" id="KW-1185">Reference proteome</keyword>
<dbReference type="RefSeq" id="WP_092109325.1">
    <property type="nucleotide sequence ID" value="NZ_FOCN01000006.1"/>
</dbReference>